<feature type="transmembrane region" description="Helical" evidence="2">
    <location>
        <begin position="113"/>
        <end position="131"/>
    </location>
</feature>
<proteinExistence type="predicted"/>
<feature type="transmembrane region" description="Helical" evidence="2">
    <location>
        <begin position="162"/>
        <end position="183"/>
    </location>
</feature>
<evidence type="ECO:0000313" key="3">
    <source>
        <dbReference type="EMBL" id="CBF76101.1"/>
    </source>
</evidence>
<dbReference type="EMBL" id="BN001303">
    <property type="protein sequence ID" value="CBF76101.1"/>
    <property type="molecule type" value="Genomic_DNA"/>
</dbReference>
<dbReference type="KEGG" id="ani:ANIA_05090"/>
<sequence>MSLNTANSGLTGPVSDTTNTATTATKPVANTVKDTTSSTLPGTFPKEEPPTNERNNVTIPSWGSLQTSFTAWLKSFIPRAVDIFETAVRRFINWLIPPARQAEMYKTAMEHPIAATFLACQLLCVGIPFILFVAGTLLFAAVALIVWVVLSMLILGPIFLVASMLGVGLWGWGWFLFGLVWWLDRLVLGGVMNRFWVQQMQARKAEEEAEEMEKQRDGEDGEKGTAKETNEEKSDG</sequence>
<evidence type="ECO:0000313" key="4">
    <source>
        <dbReference type="Proteomes" id="UP000000560"/>
    </source>
</evidence>
<dbReference type="GeneID" id="2872887"/>
<dbReference type="HOGENOM" id="CLU_102244_0_0_1"/>
<accession>Q5B2Z0</accession>
<keyword evidence="2" id="KW-0472">Membrane</keyword>
<organism evidence="3 4">
    <name type="scientific">Emericella nidulans (strain FGSC A4 / ATCC 38163 / CBS 112.46 / NRRL 194 / M139)</name>
    <name type="common">Aspergillus nidulans</name>
    <dbReference type="NCBI Taxonomy" id="227321"/>
    <lineage>
        <taxon>Eukaryota</taxon>
        <taxon>Fungi</taxon>
        <taxon>Dikarya</taxon>
        <taxon>Ascomycota</taxon>
        <taxon>Pezizomycotina</taxon>
        <taxon>Eurotiomycetes</taxon>
        <taxon>Eurotiomycetidae</taxon>
        <taxon>Eurotiales</taxon>
        <taxon>Aspergillaceae</taxon>
        <taxon>Aspergillus</taxon>
        <taxon>Aspergillus subgen. Nidulantes</taxon>
    </lineage>
</organism>
<evidence type="ECO:0000256" key="1">
    <source>
        <dbReference type="SAM" id="MobiDB-lite"/>
    </source>
</evidence>
<feature type="compositionally biased region" description="Low complexity" evidence="1">
    <location>
        <begin position="17"/>
        <end position="33"/>
    </location>
</feature>
<gene>
    <name evidence="3" type="ORF">ANIA_05090</name>
</gene>
<feature type="transmembrane region" description="Helical" evidence="2">
    <location>
        <begin position="137"/>
        <end position="155"/>
    </location>
</feature>
<accession>C8V7Y3</accession>
<reference evidence="4" key="2">
    <citation type="journal article" date="2009" name="Fungal Genet. Biol.">
        <title>The 2008 update of the Aspergillus nidulans genome annotation: a community effort.</title>
        <authorList>
            <person name="Wortman J.R."/>
            <person name="Gilsenan J.M."/>
            <person name="Joardar V."/>
            <person name="Deegan J."/>
            <person name="Clutterbuck J."/>
            <person name="Andersen M.R."/>
            <person name="Archer D."/>
            <person name="Bencina M."/>
            <person name="Braus G."/>
            <person name="Coutinho P."/>
            <person name="von Dohren H."/>
            <person name="Doonan J."/>
            <person name="Driessen A.J."/>
            <person name="Durek P."/>
            <person name="Espeso E."/>
            <person name="Fekete E."/>
            <person name="Flipphi M."/>
            <person name="Estrada C.G."/>
            <person name="Geysens S."/>
            <person name="Goldman G."/>
            <person name="de Groot P.W."/>
            <person name="Hansen K."/>
            <person name="Harris S.D."/>
            <person name="Heinekamp T."/>
            <person name="Helmstaedt K."/>
            <person name="Henrissat B."/>
            <person name="Hofmann G."/>
            <person name="Homan T."/>
            <person name="Horio T."/>
            <person name="Horiuchi H."/>
            <person name="James S."/>
            <person name="Jones M."/>
            <person name="Karaffa L."/>
            <person name="Karanyi Z."/>
            <person name="Kato M."/>
            <person name="Keller N."/>
            <person name="Kelly D.E."/>
            <person name="Kiel J.A."/>
            <person name="Kim J.M."/>
            <person name="van der Klei I.J."/>
            <person name="Klis F.M."/>
            <person name="Kovalchuk A."/>
            <person name="Krasevec N."/>
            <person name="Kubicek C.P."/>
            <person name="Liu B."/>
            <person name="Maccabe A."/>
            <person name="Meyer V."/>
            <person name="Mirabito P."/>
            <person name="Miskei M."/>
            <person name="Mos M."/>
            <person name="Mullins J."/>
            <person name="Nelson D.R."/>
            <person name="Nielsen J."/>
            <person name="Oakley B.R."/>
            <person name="Osmani S.A."/>
            <person name="Pakula T."/>
            <person name="Paszewski A."/>
            <person name="Paulsen I."/>
            <person name="Pilsyk S."/>
            <person name="Pocsi I."/>
            <person name="Punt P.J."/>
            <person name="Ram A.F."/>
            <person name="Ren Q."/>
            <person name="Robellet X."/>
            <person name="Robson G."/>
            <person name="Seiboth B."/>
            <person name="van Solingen P."/>
            <person name="Specht T."/>
            <person name="Sun J."/>
            <person name="Taheri-Talesh N."/>
            <person name="Takeshita N."/>
            <person name="Ussery D."/>
            <person name="vanKuyk P.A."/>
            <person name="Visser H."/>
            <person name="van de Vondervoort P.J."/>
            <person name="de Vries R.P."/>
            <person name="Walton J."/>
            <person name="Xiang X."/>
            <person name="Xiong Y."/>
            <person name="Zeng A.P."/>
            <person name="Brandt B.W."/>
            <person name="Cornell M.J."/>
            <person name="van den Hondel C.A."/>
            <person name="Visser J."/>
            <person name="Oliver S.G."/>
            <person name="Turner G."/>
        </authorList>
    </citation>
    <scope>GENOME REANNOTATION</scope>
    <source>
        <strain evidence="4">FGSC A4 / ATCC 38163 / CBS 112.46 / NRRL 194 / M139</strain>
    </source>
</reference>
<dbReference type="OrthoDB" id="4223899at2759"/>
<keyword evidence="4" id="KW-1185">Reference proteome</keyword>
<dbReference type="RefSeq" id="XP_662694.1">
    <property type="nucleotide sequence ID" value="XM_657602.2"/>
</dbReference>
<dbReference type="InParanoid" id="Q5B2Z0"/>
<keyword evidence="2" id="KW-0812">Transmembrane</keyword>
<dbReference type="VEuPathDB" id="FungiDB:AN5090"/>
<dbReference type="Proteomes" id="UP000000560">
    <property type="component" value="Chromosome III"/>
</dbReference>
<feature type="region of interest" description="Disordered" evidence="1">
    <location>
        <begin position="1"/>
        <end position="59"/>
    </location>
</feature>
<dbReference type="Pfam" id="PF16015">
    <property type="entry name" value="Promethin"/>
    <property type="match status" value="1"/>
</dbReference>
<feature type="compositionally biased region" description="Basic and acidic residues" evidence="1">
    <location>
        <begin position="212"/>
        <end position="236"/>
    </location>
</feature>
<feature type="region of interest" description="Disordered" evidence="1">
    <location>
        <begin position="207"/>
        <end position="236"/>
    </location>
</feature>
<dbReference type="eggNOG" id="ENOG502S8KA">
    <property type="taxonomic scope" value="Eukaryota"/>
</dbReference>
<dbReference type="OMA" id="QDETLHM"/>
<reference evidence="4" key="1">
    <citation type="journal article" date="2005" name="Nature">
        <title>Sequencing of Aspergillus nidulans and comparative analysis with A. fumigatus and A. oryzae.</title>
        <authorList>
            <person name="Galagan J.E."/>
            <person name="Calvo S.E."/>
            <person name="Cuomo C."/>
            <person name="Ma L.J."/>
            <person name="Wortman J.R."/>
            <person name="Batzoglou S."/>
            <person name="Lee S.I."/>
            <person name="Basturkmen M."/>
            <person name="Spevak C.C."/>
            <person name="Clutterbuck J."/>
            <person name="Kapitonov V."/>
            <person name="Jurka J."/>
            <person name="Scazzocchio C."/>
            <person name="Farman M."/>
            <person name="Butler J."/>
            <person name="Purcell S."/>
            <person name="Harris S."/>
            <person name="Braus G.H."/>
            <person name="Draht O."/>
            <person name="Busch S."/>
            <person name="D'Enfert C."/>
            <person name="Bouchier C."/>
            <person name="Goldman G.H."/>
            <person name="Bell-Pedersen D."/>
            <person name="Griffiths-Jones S."/>
            <person name="Doonan J.H."/>
            <person name="Yu J."/>
            <person name="Vienken K."/>
            <person name="Pain A."/>
            <person name="Freitag M."/>
            <person name="Selker E.U."/>
            <person name="Archer D.B."/>
            <person name="Penalva M.A."/>
            <person name="Oakley B.R."/>
            <person name="Momany M."/>
            <person name="Tanaka T."/>
            <person name="Kumagai T."/>
            <person name="Asai K."/>
            <person name="Machida M."/>
            <person name="Nierman W.C."/>
            <person name="Denning D.W."/>
            <person name="Caddick M."/>
            <person name="Hynes M."/>
            <person name="Paoletti M."/>
            <person name="Fischer R."/>
            <person name="Miller B."/>
            <person name="Dyer P."/>
            <person name="Sachs M.S."/>
            <person name="Osmani S.A."/>
            <person name="Birren B.W."/>
        </authorList>
    </citation>
    <scope>NUCLEOTIDE SEQUENCE [LARGE SCALE GENOMIC DNA]</scope>
    <source>
        <strain evidence="4">FGSC A4 / ATCC 38163 / CBS 112.46 / NRRL 194 / M139</strain>
    </source>
</reference>
<evidence type="ECO:0000256" key="2">
    <source>
        <dbReference type="SAM" id="Phobius"/>
    </source>
</evidence>
<name>Q5B2Z0_EMENI</name>
<protein>
    <submittedName>
        <fullName evidence="3">Uncharacterized protein</fullName>
    </submittedName>
</protein>
<feature type="compositionally biased region" description="Polar residues" evidence="1">
    <location>
        <begin position="1"/>
        <end position="16"/>
    </location>
</feature>
<keyword evidence="2" id="KW-1133">Transmembrane helix</keyword>
<dbReference type="AlphaFoldDB" id="Q5B2Z0"/>